<name>A0A1Y6MRD6_9GAMM</name>
<dbReference type="GO" id="GO:0030170">
    <property type="term" value="F:pyridoxal phosphate binding"/>
    <property type="evidence" value="ECO:0007669"/>
    <property type="project" value="TreeGrafter"/>
</dbReference>
<reference evidence="4" key="1">
    <citation type="submission" date="2017-06" db="EMBL/GenBank/DDBJ databases">
        <authorList>
            <person name="Rodrigo-Torres L."/>
            <person name="Arahal R.D."/>
            <person name="Lucena T."/>
        </authorList>
    </citation>
    <scope>NUCLEOTIDE SEQUENCE [LARGE SCALE GENOMIC DNA]</scope>
    <source>
        <strain evidence="4">CECT 9192</strain>
    </source>
</reference>
<dbReference type="Gene3D" id="3.90.1150.10">
    <property type="entry name" value="Aspartate Aminotransferase, domain 1"/>
    <property type="match status" value="1"/>
</dbReference>
<dbReference type="EC" id="4.1.1.19" evidence="2"/>
<dbReference type="Proteomes" id="UP000195719">
    <property type="component" value="Unassembled WGS sequence"/>
</dbReference>
<dbReference type="Pfam" id="PF03711">
    <property type="entry name" value="OKR_DC_1_C"/>
    <property type="match status" value="1"/>
</dbReference>
<dbReference type="EMBL" id="FYAJ01000024">
    <property type="protein sequence ID" value="SMY39134.1"/>
    <property type="molecule type" value="Genomic_DNA"/>
</dbReference>
<evidence type="ECO:0000313" key="2">
    <source>
        <dbReference type="EMBL" id="SMY39134.1"/>
    </source>
</evidence>
<feature type="domain" description="Orn/Lys/Arg decarboxylase C-terminal" evidence="1">
    <location>
        <begin position="37"/>
        <end position="166"/>
    </location>
</feature>
<sequence>MFLFSMGITKGKRDTLINTLLSFKRHYDANADIETLLPELVASAPEVYRGLGLKDLGNKMFEYLVRHNPSQVLNHAYSSLPEMEVKPRTAYQFVVSDEVELVPSDKLVGRVAANSVIPYPPGIPMLMGGENFGDETSPQIQYLKALEAWDAEFPGFEHETEGAEIEDGKYHVLCIKKDAL</sequence>
<evidence type="ECO:0000259" key="1">
    <source>
        <dbReference type="Pfam" id="PF03711"/>
    </source>
</evidence>
<organism evidence="2 4">
    <name type="scientific">Photobacterium andalusiense</name>
    <dbReference type="NCBI Taxonomy" id="2204296"/>
    <lineage>
        <taxon>Bacteria</taxon>
        <taxon>Pseudomonadati</taxon>
        <taxon>Pseudomonadota</taxon>
        <taxon>Gammaproteobacteria</taxon>
        <taxon>Vibrionales</taxon>
        <taxon>Vibrionaceae</taxon>
        <taxon>Photobacterium</taxon>
    </lineage>
</organism>
<dbReference type="GO" id="GO:0006527">
    <property type="term" value="P:L-arginine catabolic process"/>
    <property type="evidence" value="ECO:0007669"/>
    <property type="project" value="TreeGrafter"/>
</dbReference>
<dbReference type="SUPFAM" id="SSF55904">
    <property type="entry name" value="Ornithine decarboxylase C-terminal domain"/>
    <property type="match status" value="1"/>
</dbReference>
<dbReference type="InterPro" id="IPR036633">
    <property type="entry name" value="Prn/Lys/Arg_de-COase_C_sf"/>
</dbReference>
<protein>
    <submittedName>
        <fullName evidence="2">Biodegradative arginine decarboxylase</fullName>
        <ecNumber evidence="2">4.1.1.19</ecNumber>
    </submittedName>
</protein>
<dbReference type="InterPro" id="IPR011193">
    <property type="entry name" value="Orn/lys/arg_de-COase"/>
</dbReference>
<accession>A0A1Y6MRD6</accession>
<dbReference type="PANTHER" id="PTHR45229:SF3">
    <property type="entry name" value="BIODEGRADATIVE ARGININE DECARBOXYLASE"/>
    <property type="match status" value="1"/>
</dbReference>
<dbReference type="PANTHER" id="PTHR45229">
    <property type="entry name" value="CONSTITUTIVE ORNITHINE DECARBOXYLASE"/>
    <property type="match status" value="1"/>
</dbReference>
<dbReference type="GO" id="GO:0008792">
    <property type="term" value="F:arginine decarboxylase activity"/>
    <property type="evidence" value="ECO:0007669"/>
    <property type="project" value="UniProtKB-EC"/>
</dbReference>
<keyword evidence="2" id="KW-0456">Lyase</keyword>
<dbReference type="InterPro" id="IPR008286">
    <property type="entry name" value="Prn/Lys/Arg_de-COase_C"/>
</dbReference>
<dbReference type="Gene3D" id="3.90.100.10">
    <property type="entry name" value="Orn/Lys/Arg decarboxylase, C-terminal domain"/>
    <property type="match status" value="1"/>
</dbReference>
<evidence type="ECO:0000313" key="4">
    <source>
        <dbReference type="Proteomes" id="UP000195719"/>
    </source>
</evidence>
<dbReference type="AlphaFoldDB" id="A0A1Y6MRD6"/>
<dbReference type="GO" id="GO:0005829">
    <property type="term" value="C:cytosol"/>
    <property type="evidence" value="ECO:0007669"/>
    <property type="project" value="TreeGrafter"/>
</dbReference>
<dbReference type="EMBL" id="FYAJ01000026">
    <property type="protein sequence ID" value="SMY39138.1"/>
    <property type="molecule type" value="Genomic_DNA"/>
</dbReference>
<evidence type="ECO:0000313" key="3">
    <source>
        <dbReference type="EMBL" id="SMY39138.1"/>
    </source>
</evidence>
<dbReference type="InterPro" id="IPR015422">
    <property type="entry name" value="PyrdxlP-dep_Trfase_small"/>
</dbReference>
<gene>
    <name evidence="2" type="primary">adiA_3</name>
    <name evidence="3" type="synonym">adiA_4</name>
    <name evidence="2" type="ORF">PAND9192_04010</name>
    <name evidence="3" type="ORF">PAND9192_04012</name>
</gene>
<keyword evidence="4" id="KW-1185">Reference proteome</keyword>
<reference evidence="2" key="2">
    <citation type="submission" date="2017-06" db="EMBL/GenBank/DDBJ databases">
        <authorList>
            <person name="Kim H.J."/>
            <person name="Triplett B.A."/>
        </authorList>
    </citation>
    <scope>NUCLEOTIDE SEQUENCE [LARGE SCALE GENOMIC DNA]</scope>
    <source>
        <strain evidence="2">CECT 9192</strain>
    </source>
</reference>
<proteinExistence type="predicted"/>